<feature type="compositionally biased region" description="Pro residues" evidence="1">
    <location>
        <begin position="740"/>
        <end position="753"/>
    </location>
</feature>
<feature type="compositionally biased region" description="Low complexity" evidence="1">
    <location>
        <begin position="176"/>
        <end position="188"/>
    </location>
</feature>
<feature type="compositionally biased region" description="Pro residues" evidence="1">
    <location>
        <begin position="189"/>
        <end position="205"/>
    </location>
</feature>
<feature type="compositionally biased region" description="Basic and acidic residues" evidence="1">
    <location>
        <begin position="1"/>
        <end position="15"/>
    </location>
</feature>
<feature type="compositionally biased region" description="Low complexity" evidence="1">
    <location>
        <begin position="152"/>
        <end position="165"/>
    </location>
</feature>
<evidence type="ECO:0000313" key="2">
    <source>
        <dbReference type="EMBL" id="KAK4443255.1"/>
    </source>
</evidence>
<feature type="region of interest" description="Disordered" evidence="1">
    <location>
        <begin position="672"/>
        <end position="819"/>
    </location>
</feature>
<organism evidence="2 3">
    <name type="scientific">Podospora aff. communis PSN243</name>
    <dbReference type="NCBI Taxonomy" id="3040156"/>
    <lineage>
        <taxon>Eukaryota</taxon>
        <taxon>Fungi</taxon>
        <taxon>Dikarya</taxon>
        <taxon>Ascomycota</taxon>
        <taxon>Pezizomycotina</taxon>
        <taxon>Sordariomycetes</taxon>
        <taxon>Sordariomycetidae</taxon>
        <taxon>Sordariales</taxon>
        <taxon>Podosporaceae</taxon>
        <taxon>Podospora</taxon>
    </lineage>
</organism>
<dbReference type="Pfam" id="PF12511">
    <property type="entry name" value="DUF3716"/>
    <property type="match status" value="1"/>
</dbReference>
<dbReference type="InterPro" id="IPR022190">
    <property type="entry name" value="DUF3716"/>
</dbReference>
<feature type="compositionally biased region" description="Pro residues" evidence="1">
    <location>
        <begin position="166"/>
        <end position="175"/>
    </location>
</feature>
<gene>
    <name evidence="2" type="ORF">QBC34DRAFT_417327</name>
</gene>
<dbReference type="EMBL" id="MU865996">
    <property type="protein sequence ID" value="KAK4443255.1"/>
    <property type="molecule type" value="Genomic_DNA"/>
</dbReference>
<proteinExistence type="predicted"/>
<reference evidence="2" key="1">
    <citation type="journal article" date="2023" name="Mol. Phylogenet. Evol.">
        <title>Genome-scale phylogeny and comparative genomics of the fungal order Sordariales.</title>
        <authorList>
            <person name="Hensen N."/>
            <person name="Bonometti L."/>
            <person name="Westerberg I."/>
            <person name="Brannstrom I.O."/>
            <person name="Guillou S."/>
            <person name="Cros-Aarteil S."/>
            <person name="Calhoun S."/>
            <person name="Haridas S."/>
            <person name="Kuo A."/>
            <person name="Mondo S."/>
            <person name="Pangilinan J."/>
            <person name="Riley R."/>
            <person name="LaButti K."/>
            <person name="Andreopoulos B."/>
            <person name="Lipzen A."/>
            <person name="Chen C."/>
            <person name="Yan M."/>
            <person name="Daum C."/>
            <person name="Ng V."/>
            <person name="Clum A."/>
            <person name="Steindorff A."/>
            <person name="Ohm R.A."/>
            <person name="Martin F."/>
            <person name="Silar P."/>
            <person name="Natvig D.O."/>
            <person name="Lalanne C."/>
            <person name="Gautier V."/>
            <person name="Ament-Velasquez S.L."/>
            <person name="Kruys A."/>
            <person name="Hutchinson M.I."/>
            <person name="Powell A.J."/>
            <person name="Barry K."/>
            <person name="Miller A.N."/>
            <person name="Grigoriev I.V."/>
            <person name="Debuchy R."/>
            <person name="Gladieux P."/>
            <person name="Hiltunen Thoren M."/>
            <person name="Johannesson H."/>
        </authorList>
    </citation>
    <scope>NUCLEOTIDE SEQUENCE</scope>
    <source>
        <strain evidence="2">PSN243</strain>
    </source>
</reference>
<accession>A0AAV9G7R4</accession>
<feature type="compositionally biased region" description="Polar residues" evidence="1">
    <location>
        <begin position="461"/>
        <end position="471"/>
    </location>
</feature>
<name>A0AAV9G7R4_9PEZI</name>
<feature type="compositionally biased region" description="Polar residues" evidence="1">
    <location>
        <begin position="413"/>
        <end position="426"/>
    </location>
</feature>
<protein>
    <submittedName>
        <fullName evidence="2">Uncharacterized protein</fullName>
    </submittedName>
</protein>
<comment type="caution">
    <text evidence="2">The sequence shown here is derived from an EMBL/GenBank/DDBJ whole genome shotgun (WGS) entry which is preliminary data.</text>
</comment>
<feature type="region of interest" description="Disordered" evidence="1">
    <location>
        <begin position="402"/>
        <end position="483"/>
    </location>
</feature>
<keyword evidence="3" id="KW-1185">Reference proteome</keyword>
<feature type="compositionally biased region" description="Low complexity" evidence="1">
    <location>
        <begin position="773"/>
        <end position="786"/>
    </location>
</feature>
<dbReference type="Proteomes" id="UP001321760">
    <property type="component" value="Unassembled WGS sequence"/>
</dbReference>
<feature type="compositionally biased region" description="Low complexity" evidence="1">
    <location>
        <begin position="698"/>
        <end position="739"/>
    </location>
</feature>
<evidence type="ECO:0000256" key="1">
    <source>
        <dbReference type="SAM" id="MobiDB-lite"/>
    </source>
</evidence>
<dbReference type="AlphaFoldDB" id="A0AAV9G7R4"/>
<feature type="region of interest" description="Disordered" evidence="1">
    <location>
        <begin position="152"/>
        <end position="285"/>
    </location>
</feature>
<evidence type="ECO:0000313" key="3">
    <source>
        <dbReference type="Proteomes" id="UP001321760"/>
    </source>
</evidence>
<feature type="region of interest" description="Disordered" evidence="1">
    <location>
        <begin position="1"/>
        <end position="64"/>
    </location>
</feature>
<feature type="compositionally biased region" description="Low complexity" evidence="1">
    <location>
        <begin position="238"/>
        <end position="256"/>
    </location>
</feature>
<reference evidence="2" key="2">
    <citation type="submission" date="2023-05" db="EMBL/GenBank/DDBJ databases">
        <authorList>
            <consortium name="Lawrence Berkeley National Laboratory"/>
            <person name="Steindorff A."/>
            <person name="Hensen N."/>
            <person name="Bonometti L."/>
            <person name="Westerberg I."/>
            <person name="Brannstrom I.O."/>
            <person name="Guillou S."/>
            <person name="Cros-Aarteil S."/>
            <person name="Calhoun S."/>
            <person name="Haridas S."/>
            <person name="Kuo A."/>
            <person name="Mondo S."/>
            <person name="Pangilinan J."/>
            <person name="Riley R."/>
            <person name="Labutti K."/>
            <person name="Andreopoulos B."/>
            <person name="Lipzen A."/>
            <person name="Chen C."/>
            <person name="Yanf M."/>
            <person name="Daum C."/>
            <person name="Ng V."/>
            <person name="Clum A."/>
            <person name="Ohm R."/>
            <person name="Martin F."/>
            <person name="Silar P."/>
            <person name="Natvig D."/>
            <person name="Lalanne C."/>
            <person name="Gautier V."/>
            <person name="Ament-Velasquez S.L."/>
            <person name="Kruys A."/>
            <person name="Hutchinson M.I."/>
            <person name="Powell A.J."/>
            <person name="Barry K."/>
            <person name="Miller A.N."/>
            <person name="Grigoriev I.V."/>
            <person name="Debuchy R."/>
            <person name="Gladieux P."/>
            <person name="Thoren M.H."/>
            <person name="Johannesson H."/>
        </authorList>
    </citation>
    <scope>NUCLEOTIDE SEQUENCE</scope>
    <source>
        <strain evidence="2">PSN243</strain>
    </source>
</reference>
<sequence>MPRDAKAETPARKEVPNPVSQPTEAEIPAPSHDQPMVDAPSPEAVVEAPSHRHPLEGPTPNRAMEDLRSHQPFVLPSHNRDQLMTDAPQVAPMPAAPMVPSQTVETPMAHTPMASTPMTLAAMAPAPMASAPMLAAPIPTLSTNAAPVPAAPMPAASRPADLTPAVPAPVPPMPAGPATADSTSAAPVPVAPVPADPTPAAPAPEAPMHTAPMSSESHVQPISKPAELDAPTNEETQPSPSALSSELSTPLSEPPLQFDGDFEPESFHSRNQHQDTPSGEPPKNAQTWIDIVEGSGDPVDHLRRIELDNHWAHEVLNLPVRRPLRLRHGKSLNPDLKEAIYRPTDAKGARWLACEIQATGEEQADPCQKCVKGTGPFQECVALGTTHLPRCGNCEWNKQSCSLSNKTPDDTSNRATPQATGFTAVNTPKPRVEPEDAASASSGLGDSREPSLAKSAAGKSLPSSQTGTQPKLETPMVGTPMSGSPAPVVVLGSGEEENLPEVNKSVLVLRDDGVVFTEPPCMAGVPLAKIGPDHPYWEPEWQNLEEVVEPMLKKWKEKYEYHMANNSSQSSKFLANRQINRGKAILKFLAEGELHPYQIFGKEHVNRQLANYDTLYRMVQILEELAKFNIDVTPSQWLRQRLYEIYMELGDEFNLSKTVQDLYHDPKVMSLRTKSGFGNIGRPSGRGSRQKRKELHITPKGTPTKTTATPTKEATTPSKLAATPTKEAKAPASAETQELAPPPPPPPPPPAPPAAELQPQPFRPRSSHRKSRGQSSDQRDASSSASAPPPPSGPKASKKARLVPSLPPSRQDLECDGYTTSDSFSHDNVMQVDWRVYQIKHRECSTNGQVTQYWHYVDKSDPGSEESMFEHQVLKDVIPGRRLNVKWGVYKEPIDFHLRFRELTEITYAPDSLNIIIGTKPVRGVSFRGDLRRFLKFMEGKGIRLIKTSYSYVDDAWANMESEVLPCASENED</sequence>